<comment type="caution">
    <text evidence="2">The sequence shown here is derived from an EMBL/GenBank/DDBJ whole genome shotgun (WGS) entry which is preliminary data.</text>
</comment>
<evidence type="ECO:0000256" key="1">
    <source>
        <dbReference type="SAM" id="Phobius"/>
    </source>
</evidence>
<reference evidence="2" key="2">
    <citation type="submission" date="2023-05" db="EMBL/GenBank/DDBJ databases">
        <authorList>
            <person name="Fouks B."/>
        </authorList>
    </citation>
    <scope>NUCLEOTIDE SEQUENCE</scope>
    <source>
        <strain evidence="2">Stay&amp;Tobe</strain>
        <tissue evidence="2">Testes</tissue>
    </source>
</reference>
<feature type="transmembrane region" description="Helical" evidence="1">
    <location>
        <begin position="27"/>
        <end position="46"/>
    </location>
</feature>
<feature type="non-terminal residue" evidence="2">
    <location>
        <position position="1"/>
    </location>
</feature>
<proteinExistence type="predicted"/>
<feature type="non-terminal residue" evidence="2">
    <location>
        <position position="74"/>
    </location>
</feature>
<gene>
    <name evidence="2" type="ORF">L9F63_000022</name>
</gene>
<dbReference type="Proteomes" id="UP001233999">
    <property type="component" value="Unassembled WGS sequence"/>
</dbReference>
<keyword evidence="1" id="KW-0812">Transmembrane</keyword>
<dbReference type="EMBL" id="JASPKZ010000001">
    <property type="protein sequence ID" value="KAJ9601840.1"/>
    <property type="molecule type" value="Genomic_DNA"/>
</dbReference>
<sequence length="74" mass="8396">ERGKTKTDNRVVSHCIACNSPCSPSSLAFILLICGLYLPLYLHLTLRQMVDSSQNKKEITTIQICKRKMEQKIS</sequence>
<dbReference type="AlphaFoldDB" id="A0AAD8ESS0"/>
<keyword evidence="1" id="KW-1133">Transmembrane helix</keyword>
<evidence type="ECO:0000313" key="2">
    <source>
        <dbReference type="EMBL" id="KAJ9601840.1"/>
    </source>
</evidence>
<name>A0AAD8ESS0_DIPPU</name>
<organism evidence="2 3">
    <name type="scientific">Diploptera punctata</name>
    <name type="common">Pacific beetle cockroach</name>
    <dbReference type="NCBI Taxonomy" id="6984"/>
    <lineage>
        <taxon>Eukaryota</taxon>
        <taxon>Metazoa</taxon>
        <taxon>Ecdysozoa</taxon>
        <taxon>Arthropoda</taxon>
        <taxon>Hexapoda</taxon>
        <taxon>Insecta</taxon>
        <taxon>Pterygota</taxon>
        <taxon>Neoptera</taxon>
        <taxon>Polyneoptera</taxon>
        <taxon>Dictyoptera</taxon>
        <taxon>Blattodea</taxon>
        <taxon>Blaberoidea</taxon>
        <taxon>Blaberidae</taxon>
        <taxon>Diplopterinae</taxon>
        <taxon>Diploptera</taxon>
    </lineage>
</organism>
<keyword evidence="3" id="KW-1185">Reference proteome</keyword>
<protein>
    <submittedName>
        <fullName evidence="2">Uncharacterized protein</fullName>
    </submittedName>
</protein>
<accession>A0AAD8ESS0</accession>
<reference evidence="2" key="1">
    <citation type="journal article" date="2023" name="IScience">
        <title>Live-bearing cockroach genome reveals convergent evolutionary mechanisms linked to viviparity in insects and beyond.</title>
        <authorList>
            <person name="Fouks B."/>
            <person name="Harrison M.C."/>
            <person name="Mikhailova A.A."/>
            <person name="Marchal E."/>
            <person name="English S."/>
            <person name="Carruthers M."/>
            <person name="Jennings E.C."/>
            <person name="Chiamaka E.L."/>
            <person name="Frigard R.A."/>
            <person name="Pippel M."/>
            <person name="Attardo G.M."/>
            <person name="Benoit J.B."/>
            <person name="Bornberg-Bauer E."/>
            <person name="Tobe S.S."/>
        </authorList>
    </citation>
    <scope>NUCLEOTIDE SEQUENCE</scope>
    <source>
        <strain evidence="2">Stay&amp;Tobe</strain>
    </source>
</reference>
<evidence type="ECO:0000313" key="3">
    <source>
        <dbReference type="Proteomes" id="UP001233999"/>
    </source>
</evidence>
<keyword evidence="1" id="KW-0472">Membrane</keyword>